<evidence type="ECO:0000313" key="2">
    <source>
        <dbReference type="Proteomes" id="UP000678679"/>
    </source>
</evidence>
<gene>
    <name evidence="1" type="ORF">KMW28_20065</name>
</gene>
<dbReference type="RefSeq" id="WP_169666336.1">
    <property type="nucleotide sequence ID" value="NZ_CP076132.1"/>
</dbReference>
<protein>
    <recommendedName>
        <fullName evidence="3">Secreted protein</fullName>
    </recommendedName>
</protein>
<accession>A0AAX1N659</accession>
<evidence type="ECO:0008006" key="3">
    <source>
        <dbReference type="Google" id="ProtNLM"/>
    </source>
</evidence>
<proteinExistence type="predicted"/>
<name>A0AAX1N659_9BACT</name>
<dbReference type="Proteomes" id="UP000678679">
    <property type="component" value="Chromosome 1"/>
</dbReference>
<evidence type="ECO:0000313" key="1">
    <source>
        <dbReference type="EMBL" id="QWG01901.1"/>
    </source>
</evidence>
<reference evidence="1 2" key="1">
    <citation type="submission" date="2021-05" db="EMBL/GenBank/DDBJ databases">
        <title>Comparative genomic studies on the polysaccharide-degrading batcterial strains of the Flammeovirga genus.</title>
        <authorList>
            <person name="Zewei F."/>
            <person name="Zheng Z."/>
            <person name="Yu L."/>
            <person name="Ruyue G."/>
            <person name="Yanhong M."/>
            <person name="Yuanyuan C."/>
            <person name="Jingyan G."/>
            <person name="Wenjun H."/>
        </authorList>
    </citation>
    <scope>NUCLEOTIDE SEQUENCE [LARGE SCALE GENOMIC DNA]</scope>
    <source>
        <strain evidence="1 2">NBRC:100898</strain>
    </source>
</reference>
<organism evidence="1 2">
    <name type="scientific">Flammeovirga yaeyamensis</name>
    <dbReference type="NCBI Taxonomy" id="367791"/>
    <lineage>
        <taxon>Bacteria</taxon>
        <taxon>Pseudomonadati</taxon>
        <taxon>Bacteroidota</taxon>
        <taxon>Cytophagia</taxon>
        <taxon>Cytophagales</taxon>
        <taxon>Flammeovirgaceae</taxon>
        <taxon>Flammeovirga</taxon>
    </lineage>
</organism>
<dbReference type="EMBL" id="CP076132">
    <property type="protein sequence ID" value="QWG01901.1"/>
    <property type="molecule type" value="Genomic_DNA"/>
</dbReference>
<sequence length="71" mass="8187">MKNLFTFILINFFLLVVICMFSTTTKTTDVTTEVSKENQIENVSVSTENTLDQHQIESEEKLSMNIKKIDL</sequence>
<keyword evidence="2" id="KW-1185">Reference proteome</keyword>
<dbReference type="AlphaFoldDB" id="A0AAX1N659"/>
<dbReference type="KEGG" id="fya:KMW28_20065"/>